<evidence type="ECO:0000313" key="4">
    <source>
        <dbReference type="EMBL" id="KGR79858.1"/>
    </source>
</evidence>
<proteinExistence type="predicted"/>
<dbReference type="PANTHER" id="PTHR21666:SF270">
    <property type="entry name" value="MUREIN HYDROLASE ACTIVATOR ENVC"/>
    <property type="match status" value="1"/>
</dbReference>
<dbReference type="RefSeq" id="WP_036183431.1">
    <property type="nucleotide sequence ID" value="NZ_AVDA01000004.1"/>
</dbReference>
<dbReference type="InterPro" id="IPR011055">
    <property type="entry name" value="Dup_hybrid_motif"/>
</dbReference>
<feature type="domain" description="G5" evidence="2">
    <location>
        <begin position="284"/>
        <end position="364"/>
    </location>
</feature>
<dbReference type="Gene3D" id="3.10.350.10">
    <property type="entry name" value="LysM domain"/>
    <property type="match status" value="1"/>
</dbReference>
<dbReference type="Proteomes" id="UP000030416">
    <property type="component" value="Unassembled WGS sequence"/>
</dbReference>
<dbReference type="Gene3D" id="2.70.70.10">
    <property type="entry name" value="Glucose Permease (Domain IIA)"/>
    <property type="match status" value="1"/>
</dbReference>
<protein>
    <submittedName>
        <fullName evidence="4">Membrane protein</fullName>
    </submittedName>
</protein>
<keyword evidence="5" id="KW-1185">Reference proteome</keyword>
<dbReference type="AlphaFoldDB" id="A0A0A3IAM6"/>
<dbReference type="EMBL" id="JPVN01000004">
    <property type="protein sequence ID" value="KGR79858.1"/>
    <property type="molecule type" value="Genomic_DNA"/>
</dbReference>
<dbReference type="Pfam" id="PF01551">
    <property type="entry name" value="Peptidase_M23"/>
    <property type="match status" value="1"/>
</dbReference>
<organism evidence="4 5">
    <name type="scientific">Ureibacillus manganicus DSM 26584</name>
    <dbReference type="NCBI Taxonomy" id="1384049"/>
    <lineage>
        <taxon>Bacteria</taxon>
        <taxon>Bacillati</taxon>
        <taxon>Bacillota</taxon>
        <taxon>Bacilli</taxon>
        <taxon>Bacillales</taxon>
        <taxon>Caryophanaceae</taxon>
        <taxon>Ureibacillus</taxon>
    </lineage>
</organism>
<evidence type="ECO:0000259" key="2">
    <source>
        <dbReference type="PROSITE" id="PS51109"/>
    </source>
</evidence>
<dbReference type="Pfam" id="PF07501">
    <property type="entry name" value="G5"/>
    <property type="match status" value="1"/>
</dbReference>
<dbReference type="SUPFAM" id="SSF51261">
    <property type="entry name" value="Duplicated hybrid motif"/>
    <property type="match status" value="1"/>
</dbReference>
<dbReference type="eggNOG" id="COG0739">
    <property type="taxonomic scope" value="Bacteria"/>
</dbReference>
<feature type="domain" description="LysM" evidence="3">
    <location>
        <begin position="232"/>
        <end position="277"/>
    </location>
</feature>
<dbReference type="SUPFAM" id="SSF54106">
    <property type="entry name" value="LysM domain"/>
    <property type="match status" value="1"/>
</dbReference>
<accession>A0A0A3IAM6</accession>
<dbReference type="STRING" id="1384049.CD29_04855"/>
<dbReference type="InterPro" id="IPR011098">
    <property type="entry name" value="G5_dom"/>
</dbReference>
<dbReference type="Pfam" id="PF01476">
    <property type="entry name" value="LysM"/>
    <property type="match status" value="1"/>
</dbReference>
<keyword evidence="1" id="KW-0732">Signal</keyword>
<dbReference type="eggNOG" id="COG3583">
    <property type="taxonomic scope" value="Bacteria"/>
</dbReference>
<dbReference type="CDD" id="cd00118">
    <property type="entry name" value="LysM"/>
    <property type="match status" value="1"/>
</dbReference>
<dbReference type="SMART" id="SM01208">
    <property type="entry name" value="G5"/>
    <property type="match status" value="1"/>
</dbReference>
<dbReference type="PROSITE" id="PS51109">
    <property type="entry name" value="G5"/>
    <property type="match status" value="1"/>
</dbReference>
<dbReference type="GO" id="GO:0004222">
    <property type="term" value="F:metalloendopeptidase activity"/>
    <property type="evidence" value="ECO:0007669"/>
    <property type="project" value="TreeGrafter"/>
</dbReference>
<dbReference type="CDD" id="cd12797">
    <property type="entry name" value="M23_peptidase"/>
    <property type="match status" value="1"/>
</dbReference>
<dbReference type="PANTHER" id="PTHR21666">
    <property type="entry name" value="PEPTIDASE-RELATED"/>
    <property type="match status" value="1"/>
</dbReference>
<dbReference type="SMART" id="SM00257">
    <property type="entry name" value="LysM"/>
    <property type="match status" value="1"/>
</dbReference>
<dbReference type="PROSITE" id="PS51782">
    <property type="entry name" value="LYSM"/>
    <property type="match status" value="1"/>
</dbReference>
<dbReference type="InterPro" id="IPR018392">
    <property type="entry name" value="LysM"/>
</dbReference>
<evidence type="ECO:0000313" key="5">
    <source>
        <dbReference type="Proteomes" id="UP000030416"/>
    </source>
</evidence>
<dbReference type="InterPro" id="IPR050570">
    <property type="entry name" value="Cell_wall_metabolism_enzyme"/>
</dbReference>
<evidence type="ECO:0000256" key="1">
    <source>
        <dbReference type="ARBA" id="ARBA00022729"/>
    </source>
</evidence>
<sequence>MSSKWNKKRDFAKQNTTSLLQNHRGMIKTATVTAILLSSVTFNLAFAKGSEDKGSLDKIYHIYLAKNYIGAVSNADAVENIIEEKEKEAKSKFKEYSVDAQSSISIIPEQVFSYKTNDQEVLNTLKEQLVAKADAFALSVNGQPVVYLKDSSDYEKTIKLLKLQFVTEEQLTQLESYKQNGQPLPALKVGQERILDVKIESVTGTETEIAPNKILTPEKAVQYLQTGTLEKELYTVQAGDVLGAIAMKHNLRTAELLELNPDLNENSLLQIGQEINVTVLKPLVNVQVVQEKLLNENINYEKIVEEDSTMYKGETVIKQQGADGEKQTSYLITAVNGKVTEKSVTKEVVLKEPIKQVVRVGTKVISSRGTGDFSWPAVGGYISSSMGSRWGSYHRGIDIAGPSNYNIKASDNGVVTAAGWDGSYGYRIIINHNNGYKTIYAHLSKINVKVGQIVPKGSVIGIMGSTGNSTGTHLHFEIHKNGSVVNPLSYF</sequence>
<gene>
    <name evidence="4" type="ORF">CD29_04855</name>
</gene>
<name>A0A0A3IAM6_9BACL</name>
<dbReference type="OrthoDB" id="9805070at2"/>
<dbReference type="InterPro" id="IPR036779">
    <property type="entry name" value="LysM_dom_sf"/>
</dbReference>
<reference evidence="4 5" key="1">
    <citation type="submission" date="2014-02" db="EMBL/GenBank/DDBJ databases">
        <title>Draft genome sequence of Lysinibacillus manganicus DSM 26584T.</title>
        <authorList>
            <person name="Zhang F."/>
            <person name="Wang G."/>
            <person name="Zhang L."/>
        </authorList>
    </citation>
    <scope>NUCLEOTIDE SEQUENCE [LARGE SCALE GENOMIC DNA]</scope>
    <source>
        <strain evidence="4 5">DSM 26584</strain>
    </source>
</reference>
<evidence type="ECO:0000259" key="3">
    <source>
        <dbReference type="PROSITE" id="PS51782"/>
    </source>
</evidence>
<dbReference type="InterPro" id="IPR016047">
    <property type="entry name" value="M23ase_b-sheet_dom"/>
</dbReference>
<dbReference type="Gene3D" id="2.20.230.10">
    <property type="entry name" value="Resuscitation-promoting factor rpfb"/>
    <property type="match status" value="1"/>
</dbReference>
<comment type="caution">
    <text evidence="4">The sequence shown here is derived from an EMBL/GenBank/DDBJ whole genome shotgun (WGS) entry which is preliminary data.</text>
</comment>